<evidence type="ECO:0000313" key="4">
    <source>
        <dbReference type="Proteomes" id="UP001596114"/>
    </source>
</evidence>
<feature type="region of interest" description="Disordered" evidence="2">
    <location>
        <begin position="38"/>
        <end position="62"/>
    </location>
</feature>
<comment type="caution">
    <text evidence="3">The sequence shown here is derived from an EMBL/GenBank/DDBJ whole genome shotgun (WGS) entry which is preliminary data.</text>
</comment>
<keyword evidence="4" id="KW-1185">Reference proteome</keyword>
<dbReference type="EMBL" id="JBHSNF010000002">
    <property type="protein sequence ID" value="MFC5526016.1"/>
    <property type="molecule type" value="Genomic_DNA"/>
</dbReference>
<dbReference type="PROSITE" id="PS51128">
    <property type="entry name" value="ZF_DKSA_2"/>
    <property type="match status" value="1"/>
</dbReference>
<feature type="compositionally biased region" description="Basic and acidic residues" evidence="2">
    <location>
        <begin position="38"/>
        <end position="53"/>
    </location>
</feature>
<feature type="zinc finger region" description="dksA C4-type" evidence="1">
    <location>
        <begin position="99"/>
        <end position="123"/>
    </location>
</feature>
<name>A0ABW0QN67_9GAMM</name>
<organism evidence="3 4">
    <name type="scientific">Rhodanobacter ginsengisoli</name>
    <dbReference type="NCBI Taxonomy" id="418646"/>
    <lineage>
        <taxon>Bacteria</taxon>
        <taxon>Pseudomonadati</taxon>
        <taxon>Pseudomonadota</taxon>
        <taxon>Gammaproteobacteria</taxon>
        <taxon>Lysobacterales</taxon>
        <taxon>Rhodanobacteraceae</taxon>
        <taxon>Rhodanobacter</taxon>
    </lineage>
</organism>
<protein>
    <submittedName>
        <fullName evidence="3">TraR/DksA family transcriptional regulator</fullName>
    </submittedName>
</protein>
<accession>A0ABW0QN67</accession>
<dbReference type="Gene3D" id="1.20.120.910">
    <property type="entry name" value="DksA, coiled-coil domain"/>
    <property type="match status" value="1"/>
</dbReference>
<proteinExistence type="predicted"/>
<sequence length="131" mass="15160">MTQHSTRPQHPELDTSFIEQQRLRLQALRDELLGSERRTIAADRTHEEEHPSEAAEFEDDAQDMARREVDQALHDVNDRRIRHIERALQKIDDGTYGFSDESGQPIARARLESTPEAIFTIEEERKREAGG</sequence>
<dbReference type="SUPFAM" id="SSF109635">
    <property type="entry name" value="DnaK suppressor protein DksA, alpha-hairpin domain"/>
    <property type="match status" value="1"/>
</dbReference>
<dbReference type="PANTHER" id="PTHR33823:SF4">
    <property type="entry name" value="GENERAL STRESS PROTEIN 16O"/>
    <property type="match status" value="1"/>
</dbReference>
<gene>
    <name evidence="3" type="ORF">ACFPPA_09700</name>
</gene>
<dbReference type="InterPro" id="IPR037187">
    <property type="entry name" value="DnaK_N"/>
</dbReference>
<dbReference type="Proteomes" id="UP001596114">
    <property type="component" value="Unassembled WGS sequence"/>
</dbReference>
<reference evidence="4" key="1">
    <citation type="journal article" date="2019" name="Int. J. Syst. Evol. Microbiol.">
        <title>The Global Catalogue of Microorganisms (GCM) 10K type strain sequencing project: providing services to taxonomists for standard genome sequencing and annotation.</title>
        <authorList>
            <consortium name="The Broad Institute Genomics Platform"/>
            <consortium name="The Broad Institute Genome Sequencing Center for Infectious Disease"/>
            <person name="Wu L."/>
            <person name="Ma J."/>
        </authorList>
    </citation>
    <scope>NUCLEOTIDE SEQUENCE [LARGE SCALE GENOMIC DNA]</scope>
    <source>
        <strain evidence="4">CGMCC 1.16619</strain>
    </source>
</reference>
<dbReference type="RefSeq" id="WP_377319566.1">
    <property type="nucleotide sequence ID" value="NZ_JBHSNF010000002.1"/>
</dbReference>
<evidence type="ECO:0000256" key="1">
    <source>
        <dbReference type="PROSITE-ProRule" id="PRU00510"/>
    </source>
</evidence>
<evidence type="ECO:0000313" key="3">
    <source>
        <dbReference type="EMBL" id="MFC5526016.1"/>
    </source>
</evidence>
<evidence type="ECO:0000256" key="2">
    <source>
        <dbReference type="SAM" id="MobiDB-lite"/>
    </source>
</evidence>
<dbReference type="PANTHER" id="PTHR33823">
    <property type="entry name" value="RNA POLYMERASE-BINDING TRANSCRIPTION FACTOR DKSA-RELATED"/>
    <property type="match status" value="1"/>
</dbReference>